<protein>
    <submittedName>
        <fullName evidence="2">cAMP-binding protein</fullName>
    </submittedName>
</protein>
<dbReference type="KEGG" id="ruf:TH63_19370"/>
<dbReference type="Pfam" id="PF00027">
    <property type="entry name" value="cNMP_binding"/>
    <property type="match status" value="1"/>
</dbReference>
<sequence length="189" mass="21776">MFQLLEKYIKDRASVEPAMLDYICSHFSLVKTRRNQLLLQYGDTCQHYYFVNKGAIRLFTLNKEGQEASRYFAFEGQFGTALPSFIEQKPALEYMQTIAPSQLLQISRKDFFLLVDTIPAFAAIYRQIIETGFITAQKRIYGFQGFDALEKLQWALQQQPDFLARVSNKMAASYLGISPSTLSRLKARL</sequence>
<dbReference type="SUPFAM" id="SSF51206">
    <property type="entry name" value="cAMP-binding domain-like"/>
    <property type="match status" value="1"/>
</dbReference>
<dbReference type="OrthoDB" id="667553at2"/>
<dbReference type="Gene3D" id="2.60.120.10">
    <property type="entry name" value="Jelly Rolls"/>
    <property type="match status" value="1"/>
</dbReference>
<dbReference type="InterPro" id="IPR018490">
    <property type="entry name" value="cNMP-bd_dom_sf"/>
</dbReference>
<dbReference type="InterPro" id="IPR014710">
    <property type="entry name" value="RmlC-like_jellyroll"/>
</dbReference>
<evidence type="ECO:0000313" key="3">
    <source>
        <dbReference type="Proteomes" id="UP000036458"/>
    </source>
</evidence>
<name>A0A0H4WA14_9BACT</name>
<feature type="domain" description="Cyclic nucleotide-binding" evidence="1">
    <location>
        <begin position="14"/>
        <end position="115"/>
    </location>
</feature>
<dbReference type="STRING" id="1379910.TH63_19370"/>
<dbReference type="RefSeq" id="WP_048922411.1">
    <property type="nucleotide sequence ID" value="NZ_CP010777.1"/>
</dbReference>
<evidence type="ECO:0000259" key="1">
    <source>
        <dbReference type="PROSITE" id="PS50042"/>
    </source>
</evidence>
<dbReference type="CDD" id="cd00038">
    <property type="entry name" value="CAP_ED"/>
    <property type="match status" value="1"/>
</dbReference>
<dbReference type="Proteomes" id="UP000036458">
    <property type="component" value="Chromosome"/>
</dbReference>
<dbReference type="PATRIC" id="fig|1379910.4.peg.4222"/>
<reference evidence="2 3" key="1">
    <citation type="submission" date="2015-01" db="EMBL/GenBank/DDBJ databases">
        <title>Rufibacter sp./DG31D/ whole genome sequencing.</title>
        <authorList>
            <person name="Kim M.K."/>
            <person name="Srinivasan S."/>
            <person name="Lee J.-J."/>
        </authorList>
    </citation>
    <scope>NUCLEOTIDE SEQUENCE [LARGE SCALE GENOMIC DNA]</scope>
    <source>
        <strain evidence="2 3">DG31D</strain>
    </source>
</reference>
<keyword evidence="3" id="KW-1185">Reference proteome</keyword>
<gene>
    <name evidence="2" type="ORF">TH63_19370</name>
</gene>
<evidence type="ECO:0000313" key="2">
    <source>
        <dbReference type="EMBL" id="AKQ47316.1"/>
    </source>
</evidence>
<dbReference type="PROSITE" id="PS50042">
    <property type="entry name" value="CNMP_BINDING_3"/>
    <property type="match status" value="1"/>
</dbReference>
<dbReference type="AlphaFoldDB" id="A0A0H4WA14"/>
<proteinExistence type="predicted"/>
<dbReference type="InterPro" id="IPR000595">
    <property type="entry name" value="cNMP-bd_dom"/>
</dbReference>
<accession>A0A0H4WA14</accession>
<dbReference type="EMBL" id="CP010777">
    <property type="protein sequence ID" value="AKQ47316.1"/>
    <property type="molecule type" value="Genomic_DNA"/>
</dbReference>
<organism evidence="2 3">
    <name type="scientific">Rufibacter radiotolerans</name>
    <dbReference type="NCBI Taxonomy" id="1379910"/>
    <lineage>
        <taxon>Bacteria</taxon>
        <taxon>Pseudomonadati</taxon>
        <taxon>Bacteroidota</taxon>
        <taxon>Cytophagia</taxon>
        <taxon>Cytophagales</taxon>
        <taxon>Hymenobacteraceae</taxon>
        <taxon>Rufibacter</taxon>
    </lineage>
</organism>